<dbReference type="Pfam" id="PF11051">
    <property type="entry name" value="Mannosyl_trans3"/>
    <property type="match status" value="1"/>
</dbReference>
<dbReference type="Gene3D" id="3.90.550.10">
    <property type="entry name" value="Spore Coat Polysaccharide Biosynthesis Protein SpsA, Chain A"/>
    <property type="match status" value="1"/>
</dbReference>
<evidence type="ECO:0000256" key="8">
    <source>
        <dbReference type="ARBA" id="ARBA00022989"/>
    </source>
</evidence>
<protein>
    <submittedName>
        <fullName evidence="14">Glycosyltransferase family 71 protein</fullName>
    </submittedName>
</protein>
<feature type="region of interest" description="Disordered" evidence="12">
    <location>
        <begin position="752"/>
        <end position="891"/>
    </location>
</feature>
<evidence type="ECO:0000256" key="2">
    <source>
        <dbReference type="ARBA" id="ARBA00004922"/>
    </source>
</evidence>
<evidence type="ECO:0000256" key="3">
    <source>
        <dbReference type="ARBA" id="ARBA00009105"/>
    </source>
</evidence>
<dbReference type="InterPro" id="IPR029044">
    <property type="entry name" value="Nucleotide-diphossugar_trans"/>
</dbReference>
<dbReference type="EMBL" id="KV453854">
    <property type="protein sequence ID" value="ODV84875.1"/>
    <property type="molecule type" value="Genomic_DNA"/>
</dbReference>
<dbReference type="PANTHER" id="PTHR31392:SF1">
    <property type="entry name" value="ALPHA-1,3-MANNOSYLTRANSFERASE MNN1-RELATED"/>
    <property type="match status" value="1"/>
</dbReference>
<keyword evidence="10 13" id="KW-0472">Membrane</keyword>
<dbReference type="PANTHER" id="PTHR31392">
    <property type="entry name" value="ALPHA-1,3-MANNOSYLTRANSFERASE MNN1-RELATED"/>
    <property type="match status" value="1"/>
</dbReference>
<dbReference type="STRING" id="983967.A0A1E4SZD6"/>
<feature type="transmembrane region" description="Helical" evidence="13">
    <location>
        <begin position="36"/>
        <end position="52"/>
    </location>
</feature>
<feature type="compositionally biased region" description="Acidic residues" evidence="12">
    <location>
        <begin position="855"/>
        <end position="867"/>
    </location>
</feature>
<reference evidence="15" key="1">
    <citation type="submission" date="2016-04" db="EMBL/GenBank/DDBJ databases">
        <title>Comparative genomics of biotechnologically important yeasts.</title>
        <authorList>
            <consortium name="DOE Joint Genome Institute"/>
            <person name="Riley R."/>
            <person name="Haridas S."/>
            <person name="Wolfe K.H."/>
            <person name="Lopes M.R."/>
            <person name="Hittinger C.T."/>
            <person name="Goker M."/>
            <person name="Salamov A."/>
            <person name="Wisecaver J."/>
            <person name="Long T.M."/>
            <person name="Aerts A.L."/>
            <person name="Barry K."/>
            <person name="Choi C."/>
            <person name="Clum A."/>
            <person name="Coughlan A.Y."/>
            <person name="Deshpande S."/>
            <person name="Douglass A.P."/>
            <person name="Hanson S.J."/>
            <person name="Klenk H.-P."/>
            <person name="Labutti K."/>
            <person name="Lapidus A."/>
            <person name="Lindquist E."/>
            <person name="Lipzen A."/>
            <person name="Meier-Kolthoff J.P."/>
            <person name="Ohm R.A."/>
            <person name="Otillar R.P."/>
            <person name="Pangilinan J."/>
            <person name="Peng Y."/>
            <person name="Rokas A."/>
            <person name="Rosa C.A."/>
            <person name="Scheuner C."/>
            <person name="Sibirny A.A."/>
            <person name="Slot J.C."/>
            <person name="Stielow J.B."/>
            <person name="Sun H."/>
            <person name="Kurtzman C.P."/>
            <person name="Blackwell M."/>
            <person name="Grigoriev I.V."/>
            <person name="Jeffries T.W."/>
        </authorList>
    </citation>
    <scope>NUCLEOTIDE SEQUENCE [LARGE SCALE GENOMIC DNA]</scope>
    <source>
        <strain evidence="15">NRRL YB-2248</strain>
    </source>
</reference>
<dbReference type="Proteomes" id="UP000094801">
    <property type="component" value="Unassembled WGS sequence"/>
</dbReference>
<sequence>MTSYSPRLSFLSSDQKRSLFIYEKRLKRYIKNNKKVLWGIAILFFINFFYNLNASSSVYFELDDEYLGTYKEKYLRTIKNKNEIYTNDFYNKLKIMGYLDDLVNEPIEDPSSNTTVPPYEILKKFYPNPEDFKKLSTSEQAKIYVNQILPQTNFKFKPIQDTVYRDVYYPKKYLDSRLTKWLKIKDILTEQELETLEINDDLFKESVLSIKNKKIEFNENSSKEIQNFFQHLKLFSKFFLKPSVSTTTNKDTSEPIPECHAASAALLPWLSNTFPTFTKYNQRMEKTVFHPFGEDISVDQCFVQELKSRLSGKGIVITTTNGLVPELTGLLSLLRILNTQLPIQIIHNDDLSLDAIKKLVEVATEPVMNLPKPTTYKISKVPTLDLTFVDVSKSITYKYKSYFSKWGMKLLAYLFNSFEEMIMLDTDTVPLLPLEQYFSLPAYKETETLFFRDREANSFLYDGIMDFFVTYLNGEEDFNYLQLRQATPETLNNRFFGEKARHYMEAGLFAINKKDKFDGVLSSVTQQFFKLISGSLHGEKEFIWLGQEIMGQTYKFNDHAAASIGELTNDRGDLVAKELCSTHPGHLSNDGQTLLWFNSGFLSCKKPDSYYKDINYERNEGKSLLDLKKEYLSPLRITSAVIPPPAEYSIENDGSQEPGRGWVMTSQCENYLWCAYDVIGGGLNTNIPKGEIYTFSANDVSNWEYFGQTWVRYFQFGKTGSKADNGYLEDDAFDELGLDDYTIDDDLYDSSFASDKKPSTGGKTKTGNQFAKGGFASNSDESFDAPDKDDEPEPAAKKADSSTAKKPKTGVKSSKKTGKKTGKGSSRTLPGFKDADFIDEDTNNSGKSKGFKETDELEDELNDDDFDYQSSRKSSKKSKSKSSDSKAPAEEKIISLDSSLTKASENINSFFNSFGLGVGTNKVDSKKLSSFADDSEIDLDDIANAPTATGVASSDASNRDVLREQLFESLKKDNAEVAPEEKMLEDSQKVL</sequence>
<feature type="compositionally biased region" description="Basic residues" evidence="12">
    <location>
        <begin position="805"/>
        <end position="822"/>
    </location>
</feature>
<keyword evidence="8 13" id="KW-1133">Transmembrane helix</keyword>
<evidence type="ECO:0000256" key="13">
    <source>
        <dbReference type="SAM" id="Phobius"/>
    </source>
</evidence>
<keyword evidence="7" id="KW-0735">Signal-anchor</keyword>
<evidence type="ECO:0000256" key="11">
    <source>
        <dbReference type="ARBA" id="ARBA00023180"/>
    </source>
</evidence>
<dbReference type="GO" id="GO:0006493">
    <property type="term" value="P:protein O-linked glycosylation"/>
    <property type="evidence" value="ECO:0007669"/>
    <property type="project" value="TreeGrafter"/>
</dbReference>
<evidence type="ECO:0000256" key="4">
    <source>
        <dbReference type="ARBA" id="ARBA00022676"/>
    </source>
</evidence>
<dbReference type="GO" id="GO:0000033">
    <property type="term" value="F:alpha-1,3-mannosyltransferase activity"/>
    <property type="evidence" value="ECO:0007669"/>
    <property type="project" value="TreeGrafter"/>
</dbReference>
<evidence type="ECO:0000256" key="10">
    <source>
        <dbReference type="ARBA" id="ARBA00023136"/>
    </source>
</evidence>
<evidence type="ECO:0000256" key="1">
    <source>
        <dbReference type="ARBA" id="ARBA00004323"/>
    </source>
</evidence>
<evidence type="ECO:0000256" key="12">
    <source>
        <dbReference type="SAM" id="MobiDB-lite"/>
    </source>
</evidence>
<evidence type="ECO:0000256" key="6">
    <source>
        <dbReference type="ARBA" id="ARBA00022692"/>
    </source>
</evidence>
<dbReference type="GO" id="GO:0046354">
    <property type="term" value="P:mannan biosynthetic process"/>
    <property type="evidence" value="ECO:0007669"/>
    <property type="project" value="UniProtKB-ARBA"/>
</dbReference>
<dbReference type="OrthoDB" id="430354at2759"/>
<dbReference type="InterPro" id="IPR022751">
    <property type="entry name" value="Alpha_mannosyltransferase"/>
</dbReference>
<organism evidence="14 15">
    <name type="scientific">[Candida] arabinofermentans NRRL YB-2248</name>
    <dbReference type="NCBI Taxonomy" id="983967"/>
    <lineage>
        <taxon>Eukaryota</taxon>
        <taxon>Fungi</taxon>
        <taxon>Dikarya</taxon>
        <taxon>Ascomycota</taxon>
        <taxon>Saccharomycotina</taxon>
        <taxon>Pichiomycetes</taxon>
        <taxon>Pichiales</taxon>
        <taxon>Pichiaceae</taxon>
        <taxon>Ogataea</taxon>
        <taxon>Ogataea/Candida clade</taxon>
    </lineage>
</organism>
<dbReference type="AlphaFoldDB" id="A0A1E4SZD6"/>
<comment type="subcellular location">
    <subcellularLocation>
        <location evidence="1">Golgi apparatus membrane</location>
        <topology evidence="1">Single-pass type II membrane protein</topology>
    </subcellularLocation>
</comment>
<comment type="pathway">
    <text evidence="2">Protein modification; protein glycosylation.</text>
</comment>
<proteinExistence type="inferred from homology"/>
<evidence type="ECO:0000313" key="15">
    <source>
        <dbReference type="Proteomes" id="UP000094801"/>
    </source>
</evidence>
<accession>A0A1E4SZD6</accession>
<feature type="compositionally biased region" description="Basic and acidic residues" evidence="12">
    <location>
        <begin position="881"/>
        <end position="891"/>
    </location>
</feature>
<keyword evidence="15" id="KW-1185">Reference proteome</keyword>
<gene>
    <name evidence="14" type="ORF">CANARDRAFT_166606</name>
</gene>
<evidence type="ECO:0000313" key="14">
    <source>
        <dbReference type="EMBL" id="ODV84875.1"/>
    </source>
</evidence>
<keyword evidence="4" id="KW-0328">Glycosyltransferase</keyword>
<evidence type="ECO:0000256" key="9">
    <source>
        <dbReference type="ARBA" id="ARBA00023034"/>
    </source>
</evidence>
<evidence type="ECO:0000256" key="5">
    <source>
        <dbReference type="ARBA" id="ARBA00022679"/>
    </source>
</evidence>
<evidence type="ECO:0000256" key="7">
    <source>
        <dbReference type="ARBA" id="ARBA00022968"/>
    </source>
</evidence>
<keyword evidence="5 14" id="KW-0808">Transferase</keyword>
<keyword evidence="11" id="KW-0325">Glycoprotein</keyword>
<name>A0A1E4SZD6_9ASCO</name>
<dbReference type="GO" id="GO:0000139">
    <property type="term" value="C:Golgi membrane"/>
    <property type="evidence" value="ECO:0007669"/>
    <property type="project" value="UniProtKB-SubCell"/>
</dbReference>
<keyword evidence="9" id="KW-0333">Golgi apparatus</keyword>
<dbReference type="SUPFAM" id="SSF53448">
    <property type="entry name" value="Nucleotide-diphospho-sugar transferases"/>
    <property type="match status" value="1"/>
</dbReference>
<keyword evidence="6 13" id="KW-0812">Transmembrane</keyword>
<comment type="similarity">
    <text evidence="3">Belongs to the MNN1/MNT family.</text>
</comment>
<feature type="compositionally biased region" description="Acidic residues" evidence="12">
    <location>
        <begin position="781"/>
        <end position="793"/>
    </location>
</feature>